<keyword evidence="2" id="KW-0812">Transmembrane</keyword>
<dbReference type="EMBL" id="JACVVK020000044">
    <property type="protein sequence ID" value="KAK7499369.1"/>
    <property type="molecule type" value="Genomic_DNA"/>
</dbReference>
<feature type="transmembrane region" description="Helical" evidence="2">
    <location>
        <begin position="485"/>
        <end position="506"/>
    </location>
</feature>
<feature type="transmembrane region" description="Helical" evidence="2">
    <location>
        <begin position="346"/>
        <end position="370"/>
    </location>
</feature>
<evidence type="ECO:0000256" key="1">
    <source>
        <dbReference type="SAM" id="MobiDB-lite"/>
    </source>
</evidence>
<feature type="transmembrane region" description="Helical" evidence="2">
    <location>
        <begin position="431"/>
        <end position="455"/>
    </location>
</feature>
<feature type="transmembrane region" description="Helical" evidence="2">
    <location>
        <begin position="680"/>
        <end position="703"/>
    </location>
</feature>
<dbReference type="Proteomes" id="UP001519460">
    <property type="component" value="Unassembled WGS sequence"/>
</dbReference>
<keyword evidence="2" id="KW-0472">Membrane</keyword>
<feature type="transmembrane region" description="Helical" evidence="2">
    <location>
        <begin position="390"/>
        <end position="410"/>
    </location>
</feature>
<gene>
    <name evidence="3" type="ORF">BaRGS_00009344</name>
</gene>
<accession>A0ABD0LIJ9</accession>
<comment type="caution">
    <text evidence="3">The sequence shown here is derived from an EMBL/GenBank/DDBJ whole genome shotgun (WGS) entry which is preliminary data.</text>
</comment>
<feature type="transmembrane region" description="Helical" evidence="2">
    <location>
        <begin position="786"/>
        <end position="815"/>
    </location>
</feature>
<feature type="transmembrane region" description="Helical" evidence="2">
    <location>
        <begin position="835"/>
        <end position="855"/>
    </location>
</feature>
<keyword evidence="2" id="KW-1133">Transmembrane helix</keyword>
<feature type="transmembrane region" description="Helical" evidence="2">
    <location>
        <begin position="753"/>
        <end position="774"/>
    </location>
</feature>
<name>A0ABD0LIJ9_9CAEN</name>
<feature type="transmembrane region" description="Helical" evidence="2">
    <location>
        <begin position="91"/>
        <end position="119"/>
    </location>
</feature>
<organism evidence="3 4">
    <name type="scientific">Batillaria attramentaria</name>
    <dbReference type="NCBI Taxonomy" id="370345"/>
    <lineage>
        <taxon>Eukaryota</taxon>
        <taxon>Metazoa</taxon>
        <taxon>Spiralia</taxon>
        <taxon>Lophotrochozoa</taxon>
        <taxon>Mollusca</taxon>
        <taxon>Gastropoda</taxon>
        <taxon>Caenogastropoda</taxon>
        <taxon>Sorbeoconcha</taxon>
        <taxon>Cerithioidea</taxon>
        <taxon>Batillariidae</taxon>
        <taxon>Batillaria</taxon>
    </lineage>
</organism>
<feature type="compositionally biased region" description="Low complexity" evidence="1">
    <location>
        <begin position="271"/>
        <end position="282"/>
    </location>
</feature>
<evidence type="ECO:0000313" key="3">
    <source>
        <dbReference type="EMBL" id="KAK7499369.1"/>
    </source>
</evidence>
<proteinExistence type="predicted"/>
<evidence type="ECO:0000313" key="4">
    <source>
        <dbReference type="Proteomes" id="UP001519460"/>
    </source>
</evidence>
<dbReference type="AlphaFoldDB" id="A0ABD0LIJ9"/>
<reference evidence="3 4" key="1">
    <citation type="journal article" date="2023" name="Sci. Data">
        <title>Genome assembly of the Korean intertidal mud-creeper Batillaria attramentaria.</title>
        <authorList>
            <person name="Patra A.K."/>
            <person name="Ho P.T."/>
            <person name="Jun S."/>
            <person name="Lee S.J."/>
            <person name="Kim Y."/>
            <person name="Won Y.J."/>
        </authorList>
    </citation>
    <scope>NUCLEOTIDE SEQUENCE [LARGE SCALE GENOMIC DNA]</scope>
    <source>
        <strain evidence="3">Wonlab-2016</strain>
    </source>
</reference>
<feature type="transmembrane region" description="Helical" evidence="2">
    <location>
        <begin position="923"/>
        <end position="943"/>
    </location>
</feature>
<protein>
    <submittedName>
        <fullName evidence="3">Uncharacterized protein</fullName>
    </submittedName>
</protein>
<feature type="transmembrane region" description="Helical" evidence="2">
    <location>
        <begin position="131"/>
        <end position="151"/>
    </location>
</feature>
<feature type="region of interest" description="Disordered" evidence="1">
    <location>
        <begin position="271"/>
        <end position="293"/>
    </location>
</feature>
<sequence>KIRCKDGITERDIDRFFQHAQRRSQLSSDIELRERAIDLLRAHRTSTFHNAELTVIGKVVAVRFVAGKGRRKFHVEPIDEKIKWQVHVENLFFGFFRLVVALATLLEIVSAGLSMSAIFKLDDPDAESLGSIVAGFVVLGHLIALALGALVTMETVSSNPSLFSSPYGRGGIADGGHMSSYGVGLWLLGRRRWLARAAAYAVLASRDLIRSDVPGSFLLPTELVTEATKYSRSALVVASLTSLTLHVLHYRFPTLLKAPWNSPLLQTSTASAMANNHSSEASESSDEDSRQPQAIKTVTGRIAEWSSMESGLNSLSIIEPDETDNADQRGCCLMPKLKIRRRSKSMIIQSVALSLCLALALAVGTCHVVRLSQGETRTSDQTSPVSHTFYSLGPVLLCVITAGILAVECWRGVVDWLRGTADWDQHSVSGFLVVGSVFALLLPAILMMIAIVLPWEGFQAAGHTLLQRGFSSWRPSRMSWDKIPLVLYSLAVLLSVCGLCIATLSLPMPLAHVETDFTDSLETAFEFIRTAFRYQIERHVEVLSHVLELNICEGKDVEELKIEIDESKTAAAALSVNDIRDYCDTMGWKMAVQKNDMYCKNYLAARLYFNGVTSYNTTIHTEDILTVEENEQDLYLDGLIRYDRAQQLKDIDFSNTDLQGDKVDVHIACLIAVCGARYAALALAAIPFVGIGATALVVLVFALEAALKLLVKLAQLEQVFIAFKVTVEIIISKLQTFQQEPTIVHFSLANFNLIYLAYPALITGCVGILAGFWHRRGAALSRRYRATLIVVLPLLVLNIFGLGMTMAWTQILILIGEIAPLINLTVTPLAAIQGLKVAYVCSIVACALFLSLAYWEKRQIRIMNEQESLLQGTESQTPTPSVANNIENLNVSMESIETLGESVKDMPTTDMDKYRGPSSRPTTWFLALLMALVASGIISVIMWKPIFAFDFDLDSNMTDIVDKLSGEAQETDIAKRVLSDNDLEQCDLAEFVAKNLIETYLEVLKLVDVKFLGHILEEVKVYAKVNLE</sequence>
<keyword evidence="4" id="KW-1185">Reference proteome</keyword>
<feature type="non-terminal residue" evidence="3">
    <location>
        <position position="1"/>
    </location>
</feature>
<evidence type="ECO:0000256" key="2">
    <source>
        <dbReference type="SAM" id="Phobius"/>
    </source>
</evidence>